<feature type="transmembrane region" description="Helical" evidence="7">
    <location>
        <begin position="139"/>
        <end position="161"/>
    </location>
</feature>
<keyword evidence="10" id="KW-1185">Reference proteome</keyword>
<proteinExistence type="predicted"/>
<evidence type="ECO:0000256" key="1">
    <source>
        <dbReference type="ARBA" id="ARBA00004141"/>
    </source>
</evidence>
<name>A0ABY7YQT0_9HYPH</name>
<accession>A0ABY7YQT0</accession>
<sequence>MSENGQDGGNVGESERQPIFLLPGIVTALIGLITAIHIAATLVLNQNGQLQLIYWFAFLPARIAASTQQLDLALPLIWTPFTHALLHAGWEHLIFNMAWLAIFGTPVARRYGAIPMLVIFFLTSAAGAAFFAVTDWNSGAYLVGASGGIAGLTGAGVRFMFQPVIVTQHPETGERIVLGRKLASLSEVMREPRARTFSLFWLILNAAVPLYPLFTGEVVQIAWQAHLGGFIAGFVLVGLFERAAIARQ</sequence>
<evidence type="ECO:0000256" key="7">
    <source>
        <dbReference type="SAM" id="Phobius"/>
    </source>
</evidence>
<feature type="transmembrane region" description="Helical" evidence="7">
    <location>
        <begin position="197"/>
        <end position="215"/>
    </location>
</feature>
<feature type="transmembrane region" description="Helical" evidence="7">
    <location>
        <begin position="20"/>
        <end position="45"/>
    </location>
</feature>
<dbReference type="GO" id="GO:0006508">
    <property type="term" value="P:proteolysis"/>
    <property type="evidence" value="ECO:0007669"/>
    <property type="project" value="UniProtKB-KW"/>
</dbReference>
<feature type="domain" description="Peptidase S54 rhomboid" evidence="8">
    <location>
        <begin position="77"/>
        <end position="237"/>
    </location>
</feature>
<dbReference type="Pfam" id="PF01694">
    <property type="entry name" value="Rhomboid"/>
    <property type="match status" value="1"/>
</dbReference>
<keyword evidence="5 7" id="KW-1133">Transmembrane helix</keyword>
<keyword evidence="4 7" id="KW-0812">Transmembrane</keyword>
<dbReference type="Proteomes" id="UP001220530">
    <property type="component" value="Chromosome"/>
</dbReference>
<dbReference type="RefSeq" id="WP_282220071.1">
    <property type="nucleotide sequence ID" value="NZ_CP118246.1"/>
</dbReference>
<organism evidence="9 10">
    <name type="scientific">Devosia algicola</name>
    <dbReference type="NCBI Taxonomy" id="3026418"/>
    <lineage>
        <taxon>Bacteria</taxon>
        <taxon>Pseudomonadati</taxon>
        <taxon>Pseudomonadota</taxon>
        <taxon>Alphaproteobacteria</taxon>
        <taxon>Hyphomicrobiales</taxon>
        <taxon>Devosiaceae</taxon>
        <taxon>Devosia</taxon>
    </lineage>
</organism>
<keyword evidence="9" id="KW-0378">Hydrolase</keyword>
<evidence type="ECO:0000313" key="10">
    <source>
        <dbReference type="Proteomes" id="UP001220530"/>
    </source>
</evidence>
<reference evidence="9 10" key="1">
    <citation type="submission" date="2023-02" db="EMBL/GenBank/DDBJ databases">
        <title>Devosia algicola sp. nov., isolated from the phycosphere of marine algae.</title>
        <authorList>
            <person name="Kim J.M."/>
            <person name="Lee J.K."/>
            <person name="Choi B.J."/>
            <person name="Bayburt H."/>
            <person name="Jeon C.O."/>
        </authorList>
    </citation>
    <scope>NUCLEOTIDE SEQUENCE [LARGE SCALE GENOMIC DNA]</scope>
    <source>
        <strain evidence="9 10">G20-9</strain>
    </source>
</reference>
<evidence type="ECO:0000256" key="2">
    <source>
        <dbReference type="ARBA" id="ARBA00022475"/>
    </source>
</evidence>
<feature type="transmembrane region" description="Helical" evidence="7">
    <location>
        <begin position="84"/>
        <end position="102"/>
    </location>
</feature>
<dbReference type="InterPro" id="IPR022764">
    <property type="entry name" value="Peptidase_S54_rhomboid_dom"/>
</dbReference>
<dbReference type="PANTHER" id="PTHR43066:SF26">
    <property type="entry name" value="RHOMBOID PROTEASE GLPG"/>
    <property type="match status" value="1"/>
</dbReference>
<comment type="subcellular location">
    <subcellularLocation>
        <location evidence="1">Membrane</location>
        <topology evidence="1">Multi-pass membrane protein</topology>
    </subcellularLocation>
</comment>
<dbReference type="EMBL" id="CP118246">
    <property type="protein sequence ID" value="WDR03681.1"/>
    <property type="molecule type" value="Genomic_DNA"/>
</dbReference>
<gene>
    <name evidence="9" type="ORF">PSQ19_06350</name>
</gene>
<feature type="transmembrane region" description="Helical" evidence="7">
    <location>
        <begin position="221"/>
        <end position="240"/>
    </location>
</feature>
<keyword evidence="6 7" id="KW-0472">Membrane</keyword>
<evidence type="ECO:0000256" key="5">
    <source>
        <dbReference type="ARBA" id="ARBA00022989"/>
    </source>
</evidence>
<keyword evidence="2" id="KW-1003">Cell membrane</keyword>
<dbReference type="InterPro" id="IPR035952">
    <property type="entry name" value="Rhomboid-like_sf"/>
</dbReference>
<dbReference type="SUPFAM" id="SSF144091">
    <property type="entry name" value="Rhomboid-like"/>
    <property type="match status" value="1"/>
</dbReference>
<evidence type="ECO:0000256" key="6">
    <source>
        <dbReference type="ARBA" id="ARBA00023136"/>
    </source>
</evidence>
<dbReference type="GO" id="GO:0008233">
    <property type="term" value="F:peptidase activity"/>
    <property type="evidence" value="ECO:0007669"/>
    <property type="project" value="UniProtKB-KW"/>
</dbReference>
<evidence type="ECO:0000259" key="8">
    <source>
        <dbReference type="Pfam" id="PF01694"/>
    </source>
</evidence>
<protein>
    <submittedName>
        <fullName evidence="9">Rhomboid family intramembrane serine protease</fullName>
    </submittedName>
</protein>
<evidence type="ECO:0000256" key="3">
    <source>
        <dbReference type="ARBA" id="ARBA00022519"/>
    </source>
</evidence>
<evidence type="ECO:0000256" key="4">
    <source>
        <dbReference type="ARBA" id="ARBA00022692"/>
    </source>
</evidence>
<keyword evidence="3" id="KW-0997">Cell inner membrane</keyword>
<feature type="transmembrane region" description="Helical" evidence="7">
    <location>
        <begin position="114"/>
        <end position="133"/>
    </location>
</feature>
<evidence type="ECO:0000313" key="9">
    <source>
        <dbReference type="EMBL" id="WDR03681.1"/>
    </source>
</evidence>
<dbReference type="Gene3D" id="1.20.1540.10">
    <property type="entry name" value="Rhomboid-like"/>
    <property type="match status" value="1"/>
</dbReference>
<keyword evidence="9" id="KW-0645">Protease</keyword>
<dbReference type="PANTHER" id="PTHR43066">
    <property type="entry name" value="RHOMBOID-RELATED PROTEIN"/>
    <property type="match status" value="1"/>
</dbReference>